<keyword evidence="4" id="KW-0547">Nucleotide-binding</keyword>
<dbReference type="KEGG" id="vg:3239035"/>
<dbReference type="EMBL" id="AF435453">
    <property type="protein sequence ID" value="AAL30821.1"/>
    <property type="molecule type" value="Genomic_DNA"/>
</dbReference>
<dbReference type="GeneID" id="3239035"/>
<evidence type="ECO:0000313" key="8">
    <source>
        <dbReference type="EMBL" id="AAL30821.1"/>
    </source>
</evidence>
<keyword evidence="1" id="KW-0244">Early protein</keyword>
<dbReference type="EMBL" id="L36139">
    <property type="protein sequence ID" value="AAA46115.1"/>
    <property type="molecule type" value="Genomic_DNA"/>
</dbReference>
<evidence type="ECO:0000256" key="3">
    <source>
        <dbReference type="ARBA" id="ARBA00022679"/>
    </source>
</evidence>
<accession>Q71MU0</accession>
<reference evidence="7" key="1">
    <citation type="submission" date="1994-11" db="EMBL/GenBank/DDBJ databases">
        <title>Sequence of the thymidine kinase gene from infectious laryngotracheitis virus strain 216. Open reading frame from residues 1 to 1095.</title>
        <authorList>
            <person name="Williams R.A."/>
        </authorList>
    </citation>
    <scope>NUCLEOTIDE SEQUENCE</scope>
    <source>
        <strain evidence="7">216</strain>
    </source>
</reference>
<organismHost>
    <name type="scientific">Gallus gallus</name>
    <name type="common">Chicken</name>
    <dbReference type="NCBI Taxonomy" id="9031"/>
</organismHost>
<dbReference type="Gene3D" id="3.40.50.300">
    <property type="entry name" value="P-loop containing nucleotide triphosphate hydrolases"/>
    <property type="match status" value="1"/>
</dbReference>
<gene>
    <name evidence="8" type="primary">UL23</name>
</gene>
<keyword evidence="3" id="KW-0808">Transferase</keyword>
<keyword evidence="2" id="KW-0237">DNA synthesis</keyword>
<dbReference type="GO" id="GO:0004797">
    <property type="term" value="F:thymidine kinase activity"/>
    <property type="evidence" value="ECO:0007669"/>
    <property type="project" value="InterPro"/>
</dbReference>
<evidence type="ECO:0000256" key="1">
    <source>
        <dbReference type="ARBA" id="ARBA00022518"/>
    </source>
</evidence>
<keyword evidence="6" id="KW-0067">ATP-binding</keyword>
<dbReference type="Pfam" id="PF00693">
    <property type="entry name" value="Herpes_TK"/>
    <property type="match status" value="1"/>
</dbReference>
<dbReference type="SMR" id="Q71MU0"/>
<dbReference type="GO" id="GO:0071897">
    <property type="term" value="P:DNA biosynthetic process"/>
    <property type="evidence" value="ECO:0007669"/>
    <property type="project" value="UniProtKB-KW"/>
</dbReference>
<dbReference type="InterPro" id="IPR001889">
    <property type="entry name" value="Herpes_TK"/>
</dbReference>
<evidence type="ECO:0000256" key="5">
    <source>
        <dbReference type="ARBA" id="ARBA00022777"/>
    </source>
</evidence>
<evidence type="ECO:0000256" key="2">
    <source>
        <dbReference type="ARBA" id="ARBA00022634"/>
    </source>
</evidence>
<keyword evidence="5 8" id="KW-0418">Kinase</keyword>
<dbReference type="SUPFAM" id="SSF52540">
    <property type="entry name" value="P-loop containing nucleoside triphosphate hydrolases"/>
    <property type="match status" value="1"/>
</dbReference>
<sequence length="364" mass="40215">MAVAGAVKTSGGVQFCSEFENDDSDFRRVVLLYVDGPFGVGKTVTAKTLMQMPNWRGCRLYLAEPMQAWRQWFGGADMIKEINEIQTLKASGKLECREASPVAVAEVQMTIAAPLRIMNHVIYNYLGSERCYSAAASGPDDVLFLVDRHPLAACLCFPVAQYLSGALEFGDLITLLSGIPDIPTHSNIVLMDLDICEQARRIIQRGRPGETVDWTYLCALRNSYICLMNTTTYLQRTSYPALLKEQEALTSATLLKFKRECLETATVPEINPSIDQTLFAILAFDQQNVHGERLKTVLSFVVQKLATVLKNLCIFYLPAHGLTPEACALKCLEFAETASSLTTKRAAIASLIDAVERYNADMGS</sequence>
<protein>
    <submittedName>
        <fullName evidence="8">Thymidine kinase</fullName>
    </submittedName>
</protein>
<dbReference type="GO" id="GO:0006230">
    <property type="term" value="P:TMP biosynthetic process"/>
    <property type="evidence" value="ECO:0007669"/>
    <property type="project" value="InterPro"/>
</dbReference>
<evidence type="ECO:0000256" key="4">
    <source>
        <dbReference type="ARBA" id="ARBA00022741"/>
    </source>
</evidence>
<evidence type="ECO:0000256" key="6">
    <source>
        <dbReference type="ARBA" id="ARBA00022840"/>
    </source>
</evidence>
<name>Q71MU0_ILTV</name>
<evidence type="ECO:0000313" key="7">
    <source>
        <dbReference type="EMBL" id="AAA46115.1"/>
    </source>
</evidence>
<proteinExistence type="inferred from homology"/>
<dbReference type="GO" id="GO:0005524">
    <property type="term" value="F:ATP binding"/>
    <property type="evidence" value="ECO:0007669"/>
    <property type="project" value="UniProtKB-KW"/>
</dbReference>
<reference evidence="8" key="2">
    <citation type="submission" date="2001-10" db="EMBL/GenBank/DDBJ databases">
        <title>The Cloning and Analysis of Infectious Laryngotracheitis Virus Beijing E2 Strain Thymidine Kinase Gene.</title>
        <authorList>
            <person name="Kehu Y."/>
            <person name="Yiping L."/>
            <person name="Manfu Z."/>
        </authorList>
    </citation>
    <scope>NUCLEOTIDE SEQUENCE</scope>
    <source>
        <strain evidence="8">Beijing E2</strain>
    </source>
</reference>
<organism evidence="8">
    <name type="scientific">Infectious laryngotracheitis virus</name>
    <name type="common">ILTV</name>
    <name type="synonym">Gallid herpesvirus 1</name>
    <dbReference type="NCBI Taxonomy" id="10386"/>
    <lineage>
        <taxon>Viruses</taxon>
        <taxon>Duplodnaviria</taxon>
        <taxon>Heunggongvirae</taxon>
        <taxon>Peploviricota</taxon>
        <taxon>Herviviricetes</taxon>
        <taxon>Herpesvirales</taxon>
        <taxon>Orthoherpesviridae</taxon>
        <taxon>Alphaherpesvirinae</taxon>
        <taxon>Iltovirus</taxon>
        <taxon>Iltovirus gallidalpha1</taxon>
    </lineage>
</organism>
<dbReference type="InterPro" id="IPR027417">
    <property type="entry name" value="P-loop_NTPase"/>
</dbReference>
<dbReference type="RefSeq" id="YP_182352.1">
    <property type="nucleotide sequence ID" value="NC_006623.1"/>
</dbReference>
<dbReference type="HAMAP" id="MF_04029">
    <property type="entry name" value="HSV_KITH"/>
    <property type="match status" value="1"/>
</dbReference>